<accession>A0A6B0UPC5</accession>
<keyword evidence="1" id="KW-0812">Transmembrane</keyword>
<evidence type="ECO:0000256" key="1">
    <source>
        <dbReference type="SAM" id="Phobius"/>
    </source>
</evidence>
<keyword evidence="1" id="KW-0472">Membrane</keyword>
<name>A0A6B0UPC5_IXORI</name>
<evidence type="ECO:0000313" key="2">
    <source>
        <dbReference type="EMBL" id="MXU91669.1"/>
    </source>
</evidence>
<dbReference type="EMBL" id="GIFC01009586">
    <property type="protein sequence ID" value="MXU91669.1"/>
    <property type="molecule type" value="Transcribed_RNA"/>
</dbReference>
<organism evidence="2">
    <name type="scientific">Ixodes ricinus</name>
    <name type="common">Common tick</name>
    <name type="synonym">Acarus ricinus</name>
    <dbReference type="NCBI Taxonomy" id="34613"/>
    <lineage>
        <taxon>Eukaryota</taxon>
        <taxon>Metazoa</taxon>
        <taxon>Ecdysozoa</taxon>
        <taxon>Arthropoda</taxon>
        <taxon>Chelicerata</taxon>
        <taxon>Arachnida</taxon>
        <taxon>Acari</taxon>
        <taxon>Parasitiformes</taxon>
        <taxon>Ixodida</taxon>
        <taxon>Ixodoidea</taxon>
        <taxon>Ixodidae</taxon>
        <taxon>Ixodinae</taxon>
        <taxon>Ixodes</taxon>
    </lineage>
</organism>
<reference evidence="2" key="1">
    <citation type="submission" date="2019-12" db="EMBL/GenBank/DDBJ databases">
        <title>An insight into the sialome of adult female Ixodes ricinus ticks feeding for 6 days.</title>
        <authorList>
            <person name="Perner J."/>
            <person name="Ribeiro J.M.C."/>
        </authorList>
    </citation>
    <scope>NUCLEOTIDE SEQUENCE</scope>
    <source>
        <strain evidence="2">Semi-engorged</strain>
        <tissue evidence="2">Salivary glands</tissue>
    </source>
</reference>
<sequence>MARLTTTSGLWTMTLGVHVTAWGTWPTRTWMGFLLITWTTCIRFPCEDALQTTTSTCHRPSSREVCHPIRGIHLHLAGTDRPLIKVAAIITFFFVLFTSLTAVLSTNSFCTGSKDFCISTALMP</sequence>
<proteinExistence type="predicted"/>
<dbReference type="AlphaFoldDB" id="A0A6B0UPC5"/>
<protein>
    <submittedName>
        <fullName evidence="2">Uncharacterized protein</fullName>
    </submittedName>
</protein>
<keyword evidence="1" id="KW-1133">Transmembrane helix</keyword>
<feature type="transmembrane region" description="Helical" evidence="1">
    <location>
        <begin position="83"/>
        <end position="104"/>
    </location>
</feature>